<sequence length="368" mass="41804">MPDLMKNKYYHVDALHELALRIKAVYPTFEAAAFIADIIDDIWDARKLKERMRRVTIYLGRYLPADYGRALAIIDQVIVRYPIGFHQNACACFPDYVEVYGQDVCNWDLSMAALERYTPYATAEFAVRPFIIHHEERMMRQMSIWAGHEDAFVRRLASEGCRPQLPWGQALPSFKKDPSPVLGILEQLKTDPSVHVRKSVANNLNDISKTHPDLVVTIAREWYGKHPYTDWIVKHGCRSLLKKGDRGALDIFGLSAVDCVDIIDFSLGASAVSIGESLPFSVCIEAKRTARLRLEYSIDYVKSGGKKSRKIFFISEISLKAGQRKRYDKTHSFADLSTRNHYPGTHSIALIIGGTRQDVLHFEVLAAK</sequence>
<dbReference type="SUPFAM" id="SSF48371">
    <property type="entry name" value="ARM repeat"/>
    <property type="match status" value="1"/>
</dbReference>
<dbReference type="AlphaFoldDB" id="A0A1C6KCR0"/>
<protein>
    <submittedName>
        <fullName evidence="1">DNA alkylation repair enzyme</fullName>
    </submittedName>
</protein>
<dbReference type="InterPro" id="IPR016024">
    <property type="entry name" value="ARM-type_fold"/>
</dbReference>
<dbReference type="Pfam" id="PF08713">
    <property type="entry name" value="DNA_alkylation"/>
    <property type="match status" value="1"/>
</dbReference>
<accession>A0A1C6KCR0</accession>
<gene>
    <name evidence="1" type="ORF">SAMEA3545359_02870</name>
</gene>
<proteinExistence type="predicted"/>
<dbReference type="InterPro" id="IPR014825">
    <property type="entry name" value="DNA_alkylation"/>
</dbReference>
<dbReference type="EMBL" id="FMHG01000006">
    <property type="protein sequence ID" value="SCJ91725.1"/>
    <property type="molecule type" value="Genomic_DNA"/>
</dbReference>
<reference evidence="1" key="1">
    <citation type="submission" date="2015-09" db="EMBL/GenBank/DDBJ databases">
        <authorList>
            <consortium name="Pathogen Informatics"/>
        </authorList>
    </citation>
    <scope>NUCLEOTIDE SEQUENCE</scope>
    <source>
        <strain evidence="1">2789STDY5834896</strain>
    </source>
</reference>
<name>A0A1C6KCR0_9FIRM</name>
<dbReference type="Gene3D" id="1.25.40.290">
    <property type="entry name" value="ARM repeat domains"/>
    <property type="match status" value="1"/>
</dbReference>
<evidence type="ECO:0000313" key="1">
    <source>
        <dbReference type="EMBL" id="SCJ91725.1"/>
    </source>
</evidence>
<organism evidence="1">
    <name type="scientific">uncultured Anaerotruncus sp</name>
    <dbReference type="NCBI Taxonomy" id="905011"/>
    <lineage>
        <taxon>Bacteria</taxon>
        <taxon>Bacillati</taxon>
        <taxon>Bacillota</taxon>
        <taxon>Clostridia</taxon>
        <taxon>Eubacteriales</taxon>
        <taxon>Oscillospiraceae</taxon>
        <taxon>Anaerotruncus</taxon>
        <taxon>environmental samples</taxon>
    </lineage>
</organism>